<evidence type="ECO:0008006" key="3">
    <source>
        <dbReference type="Google" id="ProtNLM"/>
    </source>
</evidence>
<sequence>MMLEDMKTKLFLRAADPDLQGKLEVRLEDTDAEGGLTTDWQKVEDVVGLLAKLEQRKEKWVVRRFAPTVPPVGPVALVIPAALVVQPRPVVPRKDDPSLEDIMKGMRDLSLKLTRLEEKSAGDAAKPAGRQGWVQRCIWCDETDHARKECEDFSVMMGKRTIFWKDGKVALRDTGEELRTNFGKRGMKKIVEDYLAAYSVAAVEAACYGLEVDDGNGEDFTSEGYVKPSQLWKSAVASMRAEKSSIEVLTRTTSTIRGETGWNDPVETLVIHAYIARSQHEALFEEKRRREEVEEGTSAKRTVEVKFSLRQIFGIAKKEFHDIIIDIVKRKRQLTEDVAQVLANVLRAERKENIDETLCCLQAPEKTLRVRFEDEEDKHVVNPSHYTRNHWPRATGETMVKLDGLEEPIVALIDHGSEINLMSRNIYEKGRWPIDTDHNWKIKATNNTHGGLLGACPGVKLRIENVEIEQNIFLHDGASYPIILGQPFITSVRMETKVLDDGSSYVKIWSKDGKLAVQFLTVPANYERNRDALRRRPLPRPSDEFRDF</sequence>
<dbReference type="AlphaFoldDB" id="A0ABD3GWF1"/>
<dbReference type="Proteomes" id="UP001633002">
    <property type="component" value="Unassembled WGS sequence"/>
</dbReference>
<dbReference type="InterPro" id="IPR021109">
    <property type="entry name" value="Peptidase_aspartic_dom_sf"/>
</dbReference>
<dbReference type="Gene3D" id="2.40.70.10">
    <property type="entry name" value="Acid Proteases"/>
    <property type="match status" value="1"/>
</dbReference>
<gene>
    <name evidence="1" type="ORF">R1sor_000759</name>
</gene>
<dbReference type="CDD" id="cd00303">
    <property type="entry name" value="retropepsin_like"/>
    <property type="match status" value="1"/>
</dbReference>
<protein>
    <recommendedName>
        <fullName evidence="3">Peptidase A2 domain-containing protein</fullName>
    </recommendedName>
</protein>
<name>A0ABD3GWF1_9MARC</name>
<reference evidence="1 2" key="1">
    <citation type="submission" date="2024-09" db="EMBL/GenBank/DDBJ databases">
        <title>Chromosome-scale assembly of Riccia sorocarpa.</title>
        <authorList>
            <person name="Paukszto L."/>
        </authorList>
    </citation>
    <scope>NUCLEOTIDE SEQUENCE [LARGE SCALE GENOMIC DNA]</scope>
    <source>
        <strain evidence="1">LP-2024</strain>
        <tissue evidence="1">Aerial parts of the thallus</tissue>
    </source>
</reference>
<evidence type="ECO:0000313" key="2">
    <source>
        <dbReference type="Proteomes" id="UP001633002"/>
    </source>
</evidence>
<evidence type="ECO:0000313" key="1">
    <source>
        <dbReference type="EMBL" id="KAL3682737.1"/>
    </source>
</evidence>
<dbReference type="EMBL" id="JBJQOH010000006">
    <property type="protein sequence ID" value="KAL3682737.1"/>
    <property type="molecule type" value="Genomic_DNA"/>
</dbReference>
<accession>A0ABD3GWF1</accession>
<keyword evidence="2" id="KW-1185">Reference proteome</keyword>
<proteinExistence type="predicted"/>
<organism evidence="1 2">
    <name type="scientific">Riccia sorocarpa</name>
    <dbReference type="NCBI Taxonomy" id="122646"/>
    <lineage>
        <taxon>Eukaryota</taxon>
        <taxon>Viridiplantae</taxon>
        <taxon>Streptophyta</taxon>
        <taxon>Embryophyta</taxon>
        <taxon>Marchantiophyta</taxon>
        <taxon>Marchantiopsida</taxon>
        <taxon>Marchantiidae</taxon>
        <taxon>Marchantiales</taxon>
        <taxon>Ricciaceae</taxon>
        <taxon>Riccia</taxon>
    </lineage>
</organism>
<comment type="caution">
    <text evidence="1">The sequence shown here is derived from an EMBL/GenBank/DDBJ whole genome shotgun (WGS) entry which is preliminary data.</text>
</comment>